<dbReference type="KEGG" id="slh:YH65_06450"/>
<evidence type="ECO:0000313" key="2">
    <source>
        <dbReference type="Proteomes" id="UP000034444"/>
    </source>
</evidence>
<gene>
    <name evidence="1" type="ORF">YH65_06450</name>
</gene>
<sequence>MGIHIIMMVTTMVLTEMQITDGGFATDAALNAVHGERTVIFIETVIVTEMVGMPAIIDVEDIIVKTCTKQDIMTAVGQEDILVREKIDVSIIIAEVTETVGMQVTKNAEDILHITIIKEDTVMDAGQEGIVASKKTIIFLTTIELIDMVGMQVTVLAE</sequence>
<keyword evidence="2" id="KW-1185">Reference proteome</keyword>
<accession>A0A7U4M1C1</accession>
<name>A0A7U4M1C1_9BACT</name>
<protein>
    <submittedName>
        <fullName evidence="1">Uncharacterized protein</fullName>
    </submittedName>
</protein>
<evidence type="ECO:0000313" key="1">
    <source>
        <dbReference type="EMBL" id="AKF25073.1"/>
    </source>
</evidence>
<reference evidence="1 2" key="1">
    <citation type="submission" date="2015-04" db="EMBL/GenBank/DDBJ databases">
        <title>Complete genome sequence of Sulfurovum lithotrophicum ATCC BAA-797T.</title>
        <authorList>
            <person name="Ahn J."/>
            <person name="Park G."/>
            <person name="Jeon W."/>
            <person name="Jang Y."/>
            <person name="Jang M."/>
            <person name="Lee H."/>
            <person name="Lee H."/>
        </authorList>
    </citation>
    <scope>NUCLEOTIDE SEQUENCE [LARGE SCALE GENOMIC DNA]</scope>
    <source>
        <strain evidence="2">ATCC BAA-797 / 42BKT</strain>
    </source>
</reference>
<organism evidence="1 2">
    <name type="scientific">Sulfurovum lithotrophicum</name>
    <dbReference type="NCBI Taxonomy" id="206403"/>
    <lineage>
        <taxon>Bacteria</taxon>
        <taxon>Pseudomonadati</taxon>
        <taxon>Campylobacterota</taxon>
        <taxon>Epsilonproteobacteria</taxon>
        <taxon>Campylobacterales</taxon>
        <taxon>Sulfurovaceae</taxon>
        <taxon>Sulfurovum</taxon>
    </lineage>
</organism>
<dbReference type="Proteomes" id="UP000034444">
    <property type="component" value="Chromosome"/>
</dbReference>
<dbReference type="AlphaFoldDB" id="A0A7U4M1C1"/>
<dbReference type="EMBL" id="CP011308">
    <property type="protein sequence ID" value="AKF25073.1"/>
    <property type="molecule type" value="Genomic_DNA"/>
</dbReference>
<proteinExistence type="predicted"/>
<reference evidence="2" key="2">
    <citation type="journal article" date="2017" name="Stand. Genomic Sci.">
        <title>Complete genome sequence of the sulfur-oxidizing chemolithoautotrophic Sulfurovum lithotrophicum 42BKTT.</title>
        <authorList>
            <person name="Jeon W."/>
            <person name="Priscilla L."/>
            <person name="Park G."/>
            <person name="Lee H."/>
            <person name="Lee N."/>
            <person name="Lee D."/>
            <person name="Kwon H."/>
            <person name="Ahn I."/>
            <person name="Lee C."/>
            <person name="Lee H."/>
            <person name="Ahn J."/>
        </authorList>
    </citation>
    <scope>NUCLEOTIDE SEQUENCE [LARGE SCALE GENOMIC DNA]</scope>
    <source>
        <strain evidence="2">ATCC BAA-797 / 42BKT</strain>
    </source>
</reference>